<dbReference type="AlphaFoldDB" id="A0A822YL00"/>
<keyword evidence="11" id="KW-1185">Reference proteome</keyword>
<evidence type="ECO:0000256" key="8">
    <source>
        <dbReference type="SAM" id="MobiDB-lite"/>
    </source>
</evidence>
<proteinExistence type="inferred from homology"/>
<name>A0A822YL00_NELNU</name>
<evidence type="ECO:0000256" key="4">
    <source>
        <dbReference type="ARBA" id="ARBA00022692"/>
    </source>
</evidence>
<dbReference type="InterPro" id="IPR040359">
    <property type="entry name" value="GDU"/>
</dbReference>
<evidence type="ECO:0000256" key="3">
    <source>
        <dbReference type="ARBA" id="ARBA00022448"/>
    </source>
</evidence>
<dbReference type="PANTHER" id="PTHR33228">
    <property type="entry name" value="PROTEIN GLUTAMINE DUMPER 4-RELATED"/>
    <property type="match status" value="1"/>
</dbReference>
<evidence type="ECO:0000256" key="2">
    <source>
        <dbReference type="ARBA" id="ARBA00009977"/>
    </source>
</evidence>
<organism evidence="10 11">
    <name type="scientific">Nelumbo nucifera</name>
    <name type="common">Sacred lotus</name>
    <dbReference type="NCBI Taxonomy" id="4432"/>
    <lineage>
        <taxon>Eukaryota</taxon>
        <taxon>Viridiplantae</taxon>
        <taxon>Streptophyta</taxon>
        <taxon>Embryophyta</taxon>
        <taxon>Tracheophyta</taxon>
        <taxon>Spermatophyta</taxon>
        <taxon>Magnoliopsida</taxon>
        <taxon>Proteales</taxon>
        <taxon>Nelumbonaceae</taxon>
        <taxon>Nelumbo</taxon>
    </lineage>
</organism>
<evidence type="ECO:0000256" key="5">
    <source>
        <dbReference type="ARBA" id="ARBA00022970"/>
    </source>
</evidence>
<dbReference type="GO" id="GO:0080143">
    <property type="term" value="P:regulation of amino acid export"/>
    <property type="evidence" value="ECO:0007669"/>
    <property type="project" value="InterPro"/>
</dbReference>
<dbReference type="Proteomes" id="UP000607653">
    <property type="component" value="Unassembled WGS sequence"/>
</dbReference>
<keyword evidence="3" id="KW-0813">Transport</keyword>
<keyword evidence="6 9" id="KW-1133">Transmembrane helix</keyword>
<evidence type="ECO:0000256" key="9">
    <source>
        <dbReference type="SAM" id="Phobius"/>
    </source>
</evidence>
<evidence type="ECO:0000313" key="10">
    <source>
        <dbReference type="EMBL" id="DAD31596.1"/>
    </source>
</evidence>
<feature type="region of interest" description="Disordered" evidence="8">
    <location>
        <begin position="53"/>
        <end position="75"/>
    </location>
</feature>
<comment type="caution">
    <text evidence="10">The sequence shown here is derived from an EMBL/GenBank/DDBJ whole genome shotgun (WGS) entry which is preliminary data.</text>
</comment>
<reference evidence="10 11" key="1">
    <citation type="journal article" date="2020" name="Mol. Biol. Evol.">
        <title>Distinct Expression and Methylation Patterns for Genes with Different Fates following a Single Whole-Genome Duplication in Flowering Plants.</title>
        <authorList>
            <person name="Shi T."/>
            <person name="Rahmani R.S."/>
            <person name="Gugger P.F."/>
            <person name="Wang M."/>
            <person name="Li H."/>
            <person name="Zhang Y."/>
            <person name="Li Z."/>
            <person name="Wang Q."/>
            <person name="Van de Peer Y."/>
            <person name="Marchal K."/>
            <person name="Chen J."/>
        </authorList>
    </citation>
    <scope>NUCLEOTIDE SEQUENCE [LARGE SCALE GENOMIC DNA]</scope>
    <source>
        <tissue evidence="10">Leaf</tissue>
    </source>
</reference>
<evidence type="ECO:0000256" key="7">
    <source>
        <dbReference type="ARBA" id="ARBA00023136"/>
    </source>
</evidence>
<dbReference type="PANTHER" id="PTHR33228:SF49">
    <property type="entry name" value="PROTEIN GLUTAMINE DUMPER 5"/>
    <property type="match status" value="1"/>
</dbReference>
<keyword evidence="4 9" id="KW-0812">Transmembrane</keyword>
<dbReference type="GO" id="GO:0016020">
    <property type="term" value="C:membrane"/>
    <property type="evidence" value="ECO:0007669"/>
    <property type="project" value="UniProtKB-SubCell"/>
</dbReference>
<evidence type="ECO:0000313" key="11">
    <source>
        <dbReference type="Proteomes" id="UP000607653"/>
    </source>
</evidence>
<dbReference type="EMBL" id="DUZY01000003">
    <property type="protein sequence ID" value="DAD31596.1"/>
    <property type="molecule type" value="Genomic_DNA"/>
</dbReference>
<protein>
    <submittedName>
        <fullName evidence="10">Uncharacterized protein</fullName>
    </submittedName>
</protein>
<comment type="subcellular location">
    <subcellularLocation>
        <location evidence="1">Membrane</location>
        <topology evidence="1">Single-pass membrane protein</topology>
    </subcellularLocation>
</comment>
<sequence length="108" mass="11246">MEMGPASATPPASAAGGFGGWNSPLPYLFGGIAATLGLIALALLILTCTHRKPSTYSSHETEEKTTKPTSPPPDTEYRVVVLMPGDNEPTFIAKPVSSANISSSDEQV</sequence>
<feature type="transmembrane region" description="Helical" evidence="9">
    <location>
        <begin position="27"/>
        <end position="46"/>
    </location>
</feature>
<keyword evidence="5" id="KW-0029">Amino-acid transport</keyword>
<keyword evidence="7 9" id="KW-0472">Membrane</keyword>
<comment type="similarity">
    <text evidence="2">Belongs to the GLUTAMINE DUMPER 1 (TC 9.B.60) family.</text>
</comment>
<dbReference type="GO" id="GO:0006865">
    <property type="term" value="P:amino acid transport"/>
    <property type="evidence" value="ECO:0007669"/>
    <property type="project" value="UniProtKB-KW"/>
</dbReference>
<gene>
    <name evidence="10" type="ORF">HUJ06_010447</name>
</gene>
<accession>A0A822YL00</accession>
<evidence type="ECO:0000256" key="6">
    <source>
        <dbReference type="ARBA" id="ARBA00022989"/>
    </source>
</evidence>
<evidence type="ECO:0000256" key="1">
    <source>
        <dbReference type="ARBA" id="ARBA00004167"/>
    </source>
</evidence>